<evidence type="ECO:0000313" key="2">
    <source>
        <dbReference type="Proteomes" id="UP000230233"/>
    </source>
</evidence>
<dbReference type="AlphaFoldDB" id="A0A2G5UPS2"/>
<dbReference type="EMBL" id="PDUG01000003">
    <property type="protein sequence ID" value="PIC41552.1"/>
    <property type="molecule type" value="Genomic_DNA"/>
</dbReference>
<organism evidence="1 2">
    <name type="scientific">Caenorhabditis nigoni</name>
    <dbReference type="NCBI Taxonomy" id="1611254"/>
    <lineage>
        <taxon>Eukaryota</taxon>
        <taxon>Metazoa</taxon>
        <taxon>Ecdysozoa</taxon>
        <taxon>Nematoda</taxon>
        <taxon>Chromadorea</taxon>
        <taxon>Rhabditida</taxon>
        <taxon>Rhabditina</taxon>
        <taxon>Rhabditomorpha</taxon>
        <taxon>Rhabditoidea</taxon>
        <taxon>Rhabditidae</taxon>
        <taxon>Peloderinae</taxon>
        <taxon>Caenorhabditis</taxon>
    </lineage>
</organism>
<accession>A0A2G5UPS2</accession>
<gene>
    <name evidence="1" type="primary">Cnig_chr_III.g8932</name>
    <name evidence="1" type="ORF">B9Z55_008932</name>
</gene>
<dbReference type="Proteomes" id="UP000230233">
    <property type="component" value="Chromosome III"/>
</dbReference>
<comment type="caution">
    <text evidence="1">The sequence shown here is derived from an EMBL/GenBank/DDBJ whole genome shotgun (WGS) entry which is preliminary data.</text>
</comment>
<sequence>MNGFLEVFYVLLIFLKRNVKLAVHKSECIVALKEITDKALRKIQAADGASADRLAKVDRLIALNLKLACLGEKPLCHADLVVMWNAAIKKLKTLAPLSCSGSSHCQDSESHEDRYLEYRMHHRRIDFWRLL</sequence>
<proteinExistence type="predicted"/>
<protein>
    <submittedName>
        <fullName evidence="1">Uncharacterized protein</fullName>
    </submittedName>
</protein>
<reference evidence="2" key="1">
    <citation type="submission" date="2017-10" db="EMBL/GenBank/DDBJ databases">
        <title>Rapid genome shrinkage in a self-fertile nematode reveals novel sperm competition proteins.</title>
        <authorList>
            <person name="Yin D."/>
            <person name="Schwarz E.M."/>
            <person name="Thomas C.G."/>
            <person name="Felde R.L."/>
            <person name="Korf I.F."/>
            <person name="Cutter A.D."/>
            <person name="Schartner C.M."/>
            <person name="Ralston E.J."/>
            <person name="Meyer B.J."/>
            <person name="Haag E.S."/>
        </authorList>
    </citation>
    <scope>NUCLEOTIDE SEQUENCE [LARGE SCALE GENOMIC DNA]</scope>
    <source>
        <strain evidence="2">JU1422</strain>
    </source>
</reference>
<evidence type="ECO:0000313" key="1">
    <source>
        <dbReference type="EMBL" id="PIC41552.1"/>
    </source>
</evidence>
<name>A0A2G5UPS2_9PELO</name>
<keyword evidence="2" id="KW-1185">Reference proteome</keyword>